<dbReference type="NCBIfam" id="TIGR01139">
    <property type="entry name" value="cysK"/>
    <property type="match status" value="1"/>
</dbReference>
<evidence type="ECO:0000256" key="1">
    <source>
        <dbReference type="ARBA" id="ARBA00001933"/>
    </source>
</evidence>
<feature type="binding site" evidence="7">
    <location>
        <begin position="201"/>
        <end position="205"/>
    </location>
    <ligand>
        <name>pyridoxal 5'-phosphate</name>
        <dbReference type="ChEBI" id="CHEBI:597326"/>
    </ligand>
</feature>
<dbReference type="AlphaFoldDB" id="A0AA38GU76"/>
<sequence>METERKGVSRLISPPGEALKENIASDVTQLIGWTPLVEMKRIAQAEGAVARIVGKLEFYQPLCSVKDRIALRMIEDAEEKGLIFPGVTTLVEPTSGNTGIALACVAAQKGYKFIAIMPNTYSLERRMIMKCLGADICLTDSELGFSGVLNKVEELKATIPNFYMLDQLSNPANPDAHFQSTGPEIWQDTEGKVDIFVSGSGTGGTITGVGRYLKMKNPSIKVVCVEPSESPVISGGQKGSHKIQGMAPGFIPENLDMAVIDEIVAVSSDEAIMYARKIAREEGLLVGISSGAAFAAALKVGKRPENK</sequence>
<evidence type="ECO:0000256" key="8">
    <source>
        <dbReference type="PIRSR" id="PIRSR605856-51"/>
    </source>
</evidence>
<dbReference type="FunFam" id="3.40.50.1100:FF:000118">
    <property type="entry name" value="Related to CYS4-cystathionine beta-synthase"/>
    <property type="match status" value="1"/>
</dbReference>
<dbReference type="FunFam" id="3.40.50.1100:FF:000003">
    <property type="entry name" value="Cystathionine beta-synthase"/>
    <property type="match status" value="1"/>
</dbReference>
<evidence type="ECO:0000256" key="3">
    <source>
        <dbReference type="ARBA" id="ARBA00007103"/>
    </source>
</evidence>
<dbReference type="EMBL" id="JAHRHJ020000001">
    <property type="protein sequence ID" value="KAH9328157.1"/>
    <property type="molecule type" value="Genomic_DNA"/>
</dbReference>
<dbReference type="InterPro" id="IPR001926">
    <property type="entry name" value="TrpB-like_PALP"/>
</dbReference>
<dbReference type="EC" id="4.2.1.22" evidence="4"/>
<evidence type="ECO:0000256" key="5">
    <source>
        <dbReference type="ARBA" id="ARBA00022898"/>
    </source>
</evidence>
<dbReference type="Pfam" id="PF00291">
    <property type="entry name" value="PALP"/>
    <property type="match status" value="1"/>
</dbReference>
<dbReference type="Proteomes" id="UP000824469">
    <property type="component" value="Unassembled WGS sequence"/>
</dbReference>
<dbReference type="PANTHER" id="PTHR10314">
    <property type="entry name" value="CYSTATHIONINE BETA-SYNTHASE"/>
    <property type="match status" value="1"/>
</dbReference>
<evidence type="ECO:0000256" key="2">
    <source>
        <dbReference type="ARBA" id="ARBA00005003"/>
    </source>
</evidence>
<keyword evidence="11" id="KW-1185">Reference proteome</keyword>
<proteinExistence type="inferred from homology"/>
<reference evidence="10 11" key="1">
    <citation type="journal article" date="2021" name="Nat. Plants">
        <title>The Taxus genome provides insights into paclitaxel biosynthesis.</title>
        <authorList>
            <person name="Xiong X."/>
            <person name="Gou J."/>
            <person name="Liao Q."/>
            <person name="Li Y."/>
            <person name="Zhou Q."/>
            <person name="Bi G."/>
            <person name="Li C."/>
            <person name="Du R."/>
            <person name="Wang X."/>
            <person name="Sun T."/>
            <person name="Guo L."/>
            <person name="Liang H."/>
            <person name="Lu P."/>
            <person name="Wu Y."/>
            <person name="Zhang Z."/>
            <person name="Ro D.K."/>
            <person name="Shang Y."/>
            <person name="Huang S."/>
            <person name="Yan J."/>
        </authorList>
    </citation>
    <scope>NUCLEOTIDE SEQUENCE [LARGE SCALE GENOMIC DNA]</scope>
    <source>
        <strain evidence="10">Ta-2019</strain>
    </source>
</reference>
<evidence type="ECO:0000256" key="7">
    <source>
        <dbReference type="PIRSR" id="PIRSR605856-50"/>
    </source>
</evidence>
<evidence type="ECO:0000256" key="6">
    <source>
        <dbReference type="ARBA" id="ARBA00047490"/>
    </source>
</evidence>
<evidence type="ECO:0000256" key="4">
    <source>
        <dbReference type="ARBA" id="ARBA00012041"/>
    </source>
</evidence>
<dbReference type="GO" id="GO:0006535">
    <property type="term" value="P:cysteine biosynthetic process from serine"/>
    <property type="evidence" value="ECO:0007669"/>
    <property type="project" value="InterPro"/>
</dbReference>
<feature type="binding site" evidence="7">
    <location>
        <position position="289"/>
    </location>
    <ligand>
        <name>pyridoxal 5'-phosphate</name>
        <dbReference type="ChEBI" id="CHEBI:597326"/>
    </ligand>
</feature>
<dbReference type="CDD" id="cd01561">
    <property type="entry name" value="CBS_like"/>
    <property type="match status" value="1"/>
</dbReference>
<keyword evidence="5 7" id="KW-0663">Pyridoxal phosphate</keyword>
<evidence type="ECO:0000313" key="10">
    <source>
        <dbReference type="EMBL" id="KAH9328157.1"/>
    </source>
</evidence>
<dbReference type="GO" id="GO:0004122">
    <property type="term" value="F:cystathionine beta-synthase activity"/>
    <property type="evidence" value="ECO:0007669"/>
    <property type="project" value="UniProtKB-EC"/>
</dbReference>
<comment type="catalytic activity">
    <reaction evidence="6">
        <text>L-homocysteine + L-serine = L,L-cystathionine + H2O</text>
        <dbReference type="Rhea" id="RHEA:10112"/>
        <dbReference type="ChEBI" id="CHEBI:15377"/>
        <dbReference type="ChEBI" id="CHEBI:33384"/>
        <dbReference type="ChEBI" id="CHEBI:58161"/>
        <dbReference type="ChEBI" id="CHEBI:58199"/>
        <dbReference type="EC" id="4.2.1.22"/>
    </reaction>
</comment>
<feature type="modified residue" description="N6-(pyridoxal phosphate)lysine" evidence="8">
    <location>
        <position position="66"/>
    </location>
</feature>
<dbReference type="Gene3D" id="3.40.50.1100">
    <property type="match status" value="2"/>
</dbReference>
<feature type="binding site" evidence="7">
    <location>
        <position position="97"/>
    </location>
    <ligand>
        <name>pyridoxal 5'-phosphate</name>
        <dbReference type="ChEBI" id="CHEBI:597326"/>
    </ligand>
</feature>
<comment type="cofactor">
    <cofactor evidence="1 7">
        <name>pyridoxal 5'-phosphate</name>
        <dbReference type="ChEBI" id="CHEBI:597326"/>
    </cofactor>
</comment>
<feature type="domain" description="Tryptophan synthase beta chain-like PALP" evidence="9">
    <location>
        <begin position="27"/>
        <end position="301"/>
    </location>
</feature>
<dbReference type="GO" id="GO:0004124">
    <property type="term" value="F:cysteine synthase activity"/>
    <property type="evidence" value="ECO:0007669"/>
    <property type="project" value="InterPro"/>
</dbReference>
<dbReference type="NCBIfam" id="TIGR01136">
    <property type="entry name" value="cysKM"/>
    <property type="match status" value="1"/>
</dbReference>
<dbReference type="InterPro" id="IPR050214">
    <property type="entry name" value="Cys_Synth/Cystath_Beta-Synth"/>
</dbReference>
<dbReference type="OMA" id="TEVDCWI"/>
<protein>
    <recommendedName>
        <fullName evidence="4">cystathionine beta-synthase</fullName>
        <ecNumber evidence="4">4.2.1.22</ecNumber>
    </recommendedName>
</protein>
<evidence type="ECO:0000313" key="11">
    <source>
        <dbReference type="Proteomes" id="UP000824469"/>
    </source>
</evidence>
<dbReference type="InterPro" id="IPR005859">
    <property type="entry name" value="CysK"/>
</dbReference>
<dbReference type="SUPFAM" id="SSF53686">
    <property type="entry name" value="Tryptophan synthase beta subunit-like PLP-dependent enzymes"/>
    <property type="match status" value="1"/>
</dbReference>
<dbReference type="InterPro" id="IPR005856">
    <property type="entry name" value="Cys_synth"/>
</dbReference>
<comment type="caution">
    <text evidence="10">The sequence shown here is derived from an EMBL/GenBank/DDBJ whole genome shotgun (WGS) entry which is preliminary data.</text>
</comment>
<gene>
    <name evidence="10" type="ORF">KI387_000265</name>
</gene>
<organism evidence="10 11">
    <name type="scientific">Taxus chinensis</name>
    <name type="common">Chinese yew</name>
    <name type="synonym">Taxus wallichiana var. chinensis</name>
    <dbReference type="NCBI Taxonomy" id="29808"/>
    <lineage>
        <taxon>Eukaryota</taxon>
        <taxon>Viridiplantae</taxon>
        <taxon>Streptophyta</taxon>
        <taxon>Embryophyta</taxon>
        <taxon>Tracheophyta</taxon>
        <taxon>Spermatophyta</taxon>
        <taxon>Pinopsida</taxon>
        <taxon>Pinidae</taxon>
        <taxon>Conifers II</taxon>
        <taxon>Cupressales</taxon>
        <taxon>Taxaceae</taxon>
        <taxon>Taxus</taxon>
    </lineage>
</organism>
<accession>A0AA38GU76</accession>
<evidence type="ECO:0000259" key="9">
    <source>
        <dbReference type="Pfam" id="PF00291"/>
    </source>
</evidence>
<comment type="pathway">
    <text evidence="2">Amino-acid biosynthesis; L-cysteine biosynthesis; L-cysteine from L-homocysteine and L-serine: step 1/2.</text>
</comment>
<dbReference type="InterPro" id="IPR036052">
    <property type="entry name" value="TrpB-like_PALP_sf"/>
</dbReference>
<name>A0AA38GU76_TAXCH</name>
<comment type="similarity">
    <text evidence="3">Belongs to the cysteine synthase/cystathionine beta-synthase family.</text>
</comment>
<feature type="non-terminal residue" evidence="10">
    <location>
        <position position="1"/>
    </location>
</feature>